<dbReference type="PROSITE" id="PS50125">
    <property type="entry name" value="GUANYLATE_CYCLASE_2"/>
    <property type="match status" value="1"/>
</dbReference>
<dbReference type="InterPro" id="IPR001054">
    <property type="entry name" value="A/G_cyclase"/>
</dbReference>
<evidence type="ECO:0000313" key="3">
    <source>
        <dbReference type="Proteomes" id="UP000193200"/>
    </source>
</evidence>
<dbReference type="SUPFAM" id="SSF55073">
    <property type="entry name" value="Nucleotide cyclase"/>
    <property type="match status" value="1"/>
</dbReference>
<dbReference type="PANTHER" id="PTHR43081:SF11">
    <property type="entry name" value="BLR2264 PROTEIN"/>
    <property type="match status" value="1"/>
</dbReference>
<keyword evidence="2" id="KW-0456">Lyase</keyword>
<dbReference type="CDD" id="cd07302">
    <property type="entry name" value="CHD"/>
    <property type="match status" value="1"/>
</dbReference>
<protein>
    <submittedName>
        <fullName evidence="2">Adenylate cyclase 1</fullName>
        <ecNumber evidence="2">4.6.1.1</ecNumber>
    </submittedName>
</protein>
<dbReference type="GO" id="GO:0006171">
    <property type="term" value="P:cAMP biosynthetic process"/>
    <property type="evidence" value="ECO:0007669"/>
    <property type="project" value="TreeGrafter"/>
</dbReference>
<dbReference type="SMART" id="SM00044">
    <property type="entry name" value="CYCc"/>
    <property type="match status" value="1"/>
</dbReference>
<dbReference type="AlphaFoldDB" id="A0A1Y5RM43"/>
<organism evidence="2 3">
    <name type="scientific">Oceanibacterium hippocampi</name>
    <dbReference type="NCBI Taxonomy" id="745714"/>
    <lineage>
        <taxon>Bacteria</taxon>
        <taxon>Pseudomonadati</taxon>
        <taxon>Pseudomonadota</taxon>
        <taxon>Alphaproteobacteria</taxon>
        <taxon>Sneathiellales</taxon>
        <taxon>Sneathiellaceae</taxon>
        <taxon>Oceanibacterium</taxon>
    </lineage>
</organism>
<dbReference type="InterPro" id="IPR050697">
    <property type="entry name" value="Adenylyl/Guanylyl_Cyclase_3/4"/>
</dbReference>
<dbReference type="EMBL" id="FWFR01000001">
    <property type="protein sequence ID" value="SLN19580.1"/>
    <property type="molecule type" value="Genomic_DNA"/>
</dbReference>
<feature type="domain" description="Guanylate cyclase" evidence="1">
    <location>
        <begin position="209"/>
        <end position="343"/>
    </location>
</feature>
<dbReference type="GO" id="GO:0004016">
    <property type="term" value="F:adenylate cyclase activity"/>
    <property type="evidence" value="ECO:0007669"/>
    <property type="project" value="UniProtKB-EC"/>
</dbReference>
<name>A0A1Y5RM43_9PROT</name>
<evidence type="ECO:0000259" key="1">
    <source>
        <dbReference type="PROSITE" id="PS50125"/>
    </source>
</evidence>
<dbReference type="PANTHER" id="PTHR43081">
    <property type="entry name" value="ADENYLATE CYCLASE, TERMINAL-DIFFERENTIATION SPECIFIC-RELATED"/>
    <property type="match status" value="1"/>
</dbReference>
<dbReference type="EC" id="4.6.1.1" evidence="2"/>
<reference evidence="2 3" key="1">
    <citation type="submission" date="2017-03" db="EMBL/GenBank/DDBJ databases">
        <authorList>
            <person name="Afonso C.L."/>
            <person name="Miller P.J."/>
            <person name="Scott M.A."/>
            <person name="Spackman E."/>
            <person name="Goraichik I."/>
            <person name="Dimitrov K.M."/>
            <person name="Suarez D.L."/>
            <person name="Swayne D.E."/>
        </authorList>
    </citation>
    <scope>NUCLEOTIDE SEQUENCE [LARGE SCALE GENOMIC DNA]</scope>
    <source>
        <strain evidence="2 3">CECT 7691</strain>
    </source>
</reference>
<sequence>MHARDHRSIENWLIGNDGEIFGAATLDALCRRLIAAGVPVSRASIGLLAMHPETFASNLLWHRENGSETVTRSHAIATSDVYLKSPVYIIHQGVDSIRRRLDIENPQLDFPLLTELLAEGATDYVAMPLRFRNGQINYISWVSDRAGGFSTANLALLYGLLPAIALRAELYSAYELSHDLMNTYIGRRAADRVLSGTFRRAMGERIEAALLLCDLRGFTAMSERLPMEEVIETLDDYFDCMARPVAQNGGEILKFIGDGMLAMFPRDDASQTLGAPCRATASALAALEELDALNRRRAENDKSPLKTGIALHTGTVFFGNVGAAHRLDFTAIGPAVNAVARIGALCPRLERPILASGRFAAQCRAFRMQSVGSHVLRGIREPEELFAPHGAQVSSSIS</sequence>
<accession>A0A1Y5RM43</accession>
<dbReference type="Pfam" id="PF00211">
    <property type="entry name" value="Guanylate_cyc"/>
    <property type="match status" value="1"/>
</dbReference>
<dbReference type="Gene3D" id="3.30.70.1230">
    <property type="entry name" value="Nucleotide cyclase"/>
    <property type="match status" value="1"/>
</dbReference>
<dbReference type="Proteomes" id="UP000193200">
    <property type="component" value="Unassembled WGS sequence"/>
</dbReference>
<dbReference type="InParanoid" id="A0A1Y5RM43"/>
<proteinExistence type="predicted"/>
<dbReference type="InterPro" id="IPR029787">
    <property type="entry name" value="Nucleotide_cyclase"/>
</dbReference>
<evidence type="ECO:0000313" key="2">
    <source>
        <dbReference type="EMBL" id="SLN19580.1"/>
    </source>
</evidence>
<keyword evidence="3" id="KW-1185">Reference proteome</keyword>
<dbReference type="GO" id="GO:0035556">
    <property type="term" value="P:intracellular signal transduction"/>
    <property type="evidence" value="ECO:0007669"/>
    <property type="project" value="InterPro"/>
</dbReference>
<gene>
    <name evidence="2" type="primary">cyaA_4</name>
    <name evidence="2" type="ORF">OCH7691_00449</name>
</gene>